<proteinExistence type="predicted"/>
<dbReference type="Proteomes" id="UP000449846">
    <property type="component" value="Unassembled WGS sequence"/>
</dbReference>
<name>A0A844HNP2_9RHOB</name>
<accession>A0A844HNP2</accession>
<comment type="caution">
    <text evidence="2">The sequence shown here is derived from an EMBL/GenBank/DDBJ whole genome shotgun (WGS) entry which is preliminary data.</text>
</comment>
<feature type="transmembrane region" description="Helical" evidence="1">
    <location>
        <begin position="12"/>
        <end position="36"/>
    </location>
</feature>
<keyword evidence="1" id="KW-0472">Membrane</keyword>
<dbReference type="EMBL" id="WMIG01000009">
    <property type="protein sequence ID" value="MTH60668.1"/>
    <property type="molecule type" value="Genomic_DNA"/>
</dbReference>
<evidence type="ECO:0000313" key="3">
    <source>
        <dbReference type="Proteomes" id="UP000449846"/>
    </source>
</evidence>
<keyword evidence="1" id="KW-0812">Transmembrane</keyword>
<evidence type="ECO:0000256" key="1">
    <source>
        <dbReference type="SAM" id="Phobius"/>
    </source>
</evidence>
<evidence type="ECO:0000313" key="2">
    <source>
        <dbReference type="EMBL" id="MTH60668.1"/>
    </source>
</evidence>
<organism evidence="2 3">
    <name type="scientific">Paracoccus litorisediminis</name>
    <dbReference type="NCBI Taxonomy" id="2006130"/>
    <lineage>
        <taxon>Bacteria</taxon>
        <taxon>Pseudomonadati</taxon>
        <taxon>Pseudomonadota</taxon>
        <taxon>Alphaproteobacteria</taxon>
        <taxon>Rhodobacterales</taxon>
        <taxon>Paracoccaceae</taxon>
        <taxon>Paracoccus</taxon>
    </lineage>
</organism>
<gene>
    <name evidence="2" type="ORF">GL300_15745</name>
</gene>
<keyword evidence="3" id="KW-1185">Reference proteome</keyword>
<evidence type="ECO:0008006" key="4">
    <source>
        <dbReference type="Google" id="ProtNLM"/>
    </source>
</evidence>
<dbReference type="AlphaFoldDB" id="A0A844HNP2"/>
<reference evidence="2 3" key="1">
    <citation type="submission" date="2019-11" db="EMBL/GenBank/DDBJ databases">
        <authorList>
            <person name="Dong K."/>
        </authorList>
    </citation>
    <scope>NUCLEOTIDE SEQUENCE [LARGE SCALE GENOMIC DNA]</scope>
    <source>
        <strain evidence="2 3">NBRC 112902</strain>
    </source>
</reference>
<dbReference type="OrthoDB" id="7775871at2"/>
<protein>
    <recommendedName>
        <fullName evidence="4">Bacteriophage holin of superfamily 6 (Holin_LLH)</fullName>
    </recommendedName>
</protein>
<sequence>MSASAGPFDTIISVIAPSSAELIGAVLTAFIGWLALMLRQRFGIEIEARHREALHWALYTAAQLAMAQKLTGPAAINLIKGYVIRSVPDAMASLNPSTQVLTDLAKAKLEQVAAEKGTGSSEVVVDKLAEALKRAVAA</sequence>
<keyword evidence="1" id="KW-1133">Transmembrane helix</keyword>